<keyword evidence="2" id="KW-1185">Reference proteome</keyword>
<dbReference type="Proteomes" id="UP000198806">
    <property type="component" value="Unassembled WGS sequence"/>
</dbReference>
<gene>
    <name evidence="1" type="ORF">SAMN04489757_1464</name>
</gene>
<dbReference type="AlphaFoldDB" id="A0A1I5IJ11"/>
<sequence length="244" mass="26386">MNGINFYEGRVCLNCLTNSIENAKAIIEATQTHVVVGILSSNYPDIESAVKDMKKYQEAVDNNISVGLGAGNPNQWKAVAEISGQIKPKHINQTFTAGGYTRAKAGDEPFMNSMVSPCGKVGYVKISTGPFSKEQNPAIVPVETAIAMAKELGANSLKYFPMGGLKTIEEFKAVANACAENEFNLEPTGGIDLDNFKEILSIALNAGVKKIIPHVYSSIIDKETGATRIEDIKVLYKIIQEIVQ</sequence>
<dbReference type="EMBL" id="FOWD01000046">
    <property type="protein sequence ID" value="SFO60404.1"/>
    <property type="molecule type" value="Genomic_DNA"/>
</dbReference>
<dbReference type="NCBIfam" id="NF047796">
    <property type="entry name" value="DhDoxPGlucAldDagF"/>
    <property type="match status" value="1"/>
</dbReference>
<dbReference type="SUPFAM" id="SSF51569">
    <property type="entry name" value="Aldolase"/>
    <property type="match status" value="1"/>
</dbReference>
<organism evidence="1 2">
    <name type="scientific">Anaerocolumna aminovalerica</name>
    <dbReference type="NCBI Taxonomy" id="1527"/>
    <lineage>
        <taxon>Bacteria</taxon>
        <taxon>Bacillati</taxon>
        <taxon>Bacillota</taxon>
        <taxon>Clostridia</taxon>
        <taxon>Lachnospirales</taxon>
        <taxon>Lachnospiraceae</taxon>
        <taxon>Anaerocolumna</taxon>
    </lineage>
</organism>
<protein>
    <recommendedName>
        <fullName evidence="3">2-dehydro-3-deoxy-phosphogluconate aldolase</fullName>
    </recommendedName>
</protein>
<dbReference type="OrthoDB" id="6580179at2"/>
<dbReference type="Gene3D" id="3.20.20.70">
    <property type="entry name" value="Aldolase class I"/>
    <property type="match status" value="1"/>
</dbReference>
<reference evidence="1 2" key="1">
    <citation type="submission" date="2016-10" db="EMBL/GenBank/DDBJ databases">
        <authorList>
            <person name="de Groot N.N."/>
        </authorList>
    </citation>
    <scope>NUCLEOTIDE SEQUENCE [LARGE SCALE GENOMIC DNA]</scope>
    <source>
        <strain evidence="1 2">DSM 1283</strain>
    </source>
</reference>
<name>A0A1I5IJ11_9FIRM</name>
<dbReference type="Pfam" id="PF07071">
    <property type="entry name" value="KDGP_aldolase"/>
    <property type="match status" value="1"/>
</dbReference>
<accession>A0A1I5IJ11</accession>
<dbReference type="STRING" id="1527.SAMN04489757_1464"/>
<dbReference type="InterPro" id="IPR013785">
    <property type="entry name" value="Aldolase_TIM"/>
</dbReference>
<dbReference type="InterPro" id="IPR010763">
    <property type="entry name" value="DgaF"/>
</dbReference>
<evidence type="ECO:0008006" key="3">
    <source>
        <dbReference type="Google" id="ProtNLM"/>
    </source>
</evidence>
<proteinExistence type="predicted"/>
<evidence type="ECO:0000313" key="2">
    <source>
        <dbReference type="Proteomes" id="UP000198806"/>
    </source>
</evidence>
<dbReference type="NCBIfam" id="TIGR03581">
    <property type="entry name" value="EF_0839"/>
    <property type="match status" value="1"/>
</dbReference>
<dbReference type="RefSeq" id="WP_091688539.1">
    <property type="nucleotide sequence ID" value="NZ_BAABFM010000010.1"/>
</dbReference>
<evidence type="ECO:0000313" key="1">
    <source>
        <dbReference type="EMBL" id="SFO60404.1"/>
    </source>
</evidence>